<gene>
    <name evidence="3" type="ORF">ILUMI_17797</name>
</gene>
<keyword evidence="2" id="KW-0472">Membrane</keyword>
<feature type="compositionally biased region" description="Basic and acidic residues" evidence="1">
    <location>
        <begin position="83"/>
        <end position="98"/>
    </location>
</feature>
<proteinExistence type="predicted"/>
<organism evidence="3 4">
    <name type="scientific">Ignelater luminosus</name>
    <name type="common">Cucubano</name>
    <name type="synonym">Pyrophorus luminosus</name>
    <dbReference type="NCBI Taxonomy" id="2038154"/>
    <lineage>
        <taxon>Eukaryota</taxon>
        <taxon>Metazoa</taxon>
        <taxon>Ecdysozoa</taxon>
        <taxon>Arthropoda</taxon>
        <taxon>Hexapoda</taxon>
        <taxon>Insecta</taxon>
        <taxon>Pterygota</taxon>
        <taxon>Neoptera</taxon>
        <taxon>Endopterygota</taxon>
        <taxon>Coleoptera</taxon>
        <taxon>Polyphaga</taxon>
        <taxon>Elateriformia</taxon>
        <taxon>Elateroidea</taxon>
        <taxon>Elateridae</taxon>
        <taxon>Agrypninae</taxon>
        <taxon>Pyrophorini</taxon>
        <taxon>Ignelater</taxon>
    </lineage>
</organism>
<feature type="compositionally biased region" description="Polar residues" evidence="1">
    <location>
        <begin position="100"/>
        <end position="110"/>
    </location>
</feature>
<keyword evidence="2" id="KW-0812">Transmembrane</keyword>
<evidence type="ECO:0000313" key="3">
    <source>
        <dbReference type="EMBL" id="KAF2888377.1"/>
    </source>
</evidence>
<evidence type="ECO:0000313" key="4">
    <source>
        <dbReference type="Proteomes" id="UP000801492"/>
    </source>
</evidence>
<evidence type="ECO:0000256" key="1">
    <source>
        <dbReference type="SAM" id="MobiDB-lite"/>
    </source>
</evidence>
<dbReference type="Proteomes" id="UP000801492">
    <property type="component" value="Unassembled WGS sequence"/>
</dbReference>
<dbReference type="EMBL" id="VTPC01077831">
    <property type="protein sequence ID" value="KAF2888377.1"/>
    <property type="molecule type" value="Genomic_DNA"/>
</dbReference>
<accession>A0A8K0CND3</accession>
<feature type="transmembrane region" description="Helical" evidence="2">
    <location>
        <begin position="27"/>
        <end position="47"/>
    </location>
</feature>
<protein>
    <submittedName>
        <fullName evidence="3">Uncharacterized protein</fullName>
    </submittedName>
</protein>
<sequence length="110" mass="11975">MNVTSAMCQLQREPGRSNNIARERGELVTFVAIISATGVAVTPVFVYPRLRNPEDYLGESCPNSAVALGNSKELLPSSVTDKSFNKENDPDEVLDPRVQENPQSPQPSTS</sequence>
<comment type="caution">
    <text evidence="3">The sequence shown here is derived from an EMBL/GenBank/DDBJ whole genome shotgun (WGS) entry which is preliminary data.</text>
</comment>
<evidence type="ECO:0000256" key="2">
    <source>
        <dbReference type="SAM" id="Phobius"/>
    </source>
</evidence>
<dbReference type="AlphaFoldDB" id="A0A8K0CND3"/>
<keyword evidence="2" id="KW-1133">Transmembrane helix</keyword>
<feature type="region of interest" description="Disordered" evidence="1">
    <location>
        <begin position="76"/>
        <end position="110"/>
    </location>
</feature>
<dbReference type="OrthoDB" id="8187571at2759"/>
<keyword evidence="4" id="KW-1185">Reference proteome</keyword>
<reference evidence="3" key="1">
    <citation type="submission" date="2019-08" db="EMBL/GenBank/DDBJ databases">
        <title>The genome of the North American firefly Photinus pyralis.</title>
        <authorList>
            <consortium name="Photinus pyralis genome working group"/>
            <person name="Fallon T.R."/>
            <person name="Sander Lower S.E."/>
            <person name="Weng J.-K."/>
        </authorList>
    </citation>
    <scope>NUCLEOTIDE SEQUENCE</scope>
    <source>
        <strain evidence="3">TRF0915ILg1</strain>
        <tissue evidence="3">Whole body</tissue>
    </source>
</reference>
<name>A0A8K0CND3_IGNLU</name>